<dbReference type="Ensembl" id="ENSNMLT00000041853.1">
    <property type="protein sequence ID" value="ENSNMLP00000037585.1"/>
    <property type="gene ID" value="ENSNMLG00000023247.1"/>
</dbReference>
<reference evidence="1" key="1">
    <citation type="submission" date="2025-08" db="UniProtKB">
        <authorList>
            <consortium name="Ensembl"/>
        </authorList>
    </citation>
    <scope>IDENTIFICATION</scope>
</reference>
<evidence type="ECO:0000313" key="1">
    <source>
        <dbReference type="Ensembl" id="ENSNMLP00000037585.1"/>
    </source>
</evidence>
<evidence type="ECO:0000313" key="2">
    <source>
        <dbReference type="Proteomes" id="UP000694523"/>
    </source>
</evidence>
<dbReference type="Proteomes" id="UP000694523">
    <property type="component" value="Unplaced"/>
</dbReference>
<protein>
    <submittedName>
        <fullName evidence="1">Uncharacterized protein</fullName>
    </submittedName>
</protein>
<dbReference type="AlphaFoldDB" id="A0A8C6UPV1"/>
<keyword evidence="2" id="KW-1185">Reference proteome</keyword>
<accession>A0A8C6UPV1</accession>
<name>A0A8C6UPV1_9GOBI</name>
<sequence length="100" mass="11151">MILIKSKTVFGLLSVISAVDSGCLFCCLSTVWIRKLFVIVCDVTLNKHIGLISRTKDFGDAYELIRLRLAGLRDRLEAADGLQPDILTKKSQFDQFTVST</sequence>
<reference evidence="1" key="2">
    <citation type="submission" date="2025-09" db="UniProtKB">
        <authorList>
            <consortium name="Ensembl"/>
        </authorList>
    </citation>
    <scope>IDENTIFICATION</scope>
</reference>
<organism evidence="1 2">
    <name type="scientific">Neogobius melanostomus</name>
    <name type="common">round goby</name>
    <dbReference type="NCBI Taxonomy" id="47308"/>
    <lineage>
        <taxon>Eukaryota</taxon>
        <taxon>Metazoa</taxon>
        <taxon>Chordata</taxon>
        <taxon>Craniata</taxon>
        <taxon>Vertebrata</taxon>
        <taxon>Euteleostomi</taxon>
        <taxon>Actinopterygii</taxon>
        <taxon>Neopterygii</taxon>
        <taxon>Teleostei</taxon>
        <taxon>Neoteleostei</taxon>
        <taxon>Acanthomorphata</taxon>
        <taxon>Gobiaria</taxon>
        <taxon>Gobiiformes</taxon>
        <taxon>Gobioidei</taxon>
        <taxon>Gobiidae</taxon>
        <taxon>Benthophilinae</taxon>
        <taxon>Neogobiini</taxon>
        <taxon>Neogobius</taxon>
    </lineage>
</organism>
<proteinExistence type="predicted"/>